<dbReference type="Gene3D" id="3.40.630.30">
    <property type="match status" value="1"/>
</dbReference>
<comment type="caution">
    <text evidence="2">The sequence shown here is derived from an EMBL/GenBank/DDBJ whole genome shotgun (WGS) entry which is preliminary data.</text>
</comment>
<dbReference type="AlphaFoldDB" id="A0A327VZ88"/>
<organism evidence="2 3">
    <name type="scientific">Chitinophaga dinghuensis</name>
    <dbReference type="NCBI Taxonomy" id="1539050"/>
    <lineage>
        <taxon>Bacteria</taxon>
        <taxon>Pseudomonadati</taxon>
        <taxon>Bacteroidota</taxon>
        <taxon>Chitinophagia</taxon>
        <taxon>Chitinophagales</taxon>
        <taxon>Chitinophagaceae</taxon>
        <taxon>Chitinophaga</taxon>
    </lineage>
</organism>
<dbReference type="SUPFAM" id="SSF55729">
    <property type="entry name" value="Acyl-CoA N-acyltransferases (Nat)"/>
    <property type="match status" value="1"/>
</dbReference>
<dbReference type="Pfam" id="PF13302">
    <property type="entry name" value="Acetyltransf_3"/>
    <property type="match status" value="1"/>
</dbReference>
<dbReference type="RefSeq" id="WP_111592872.1">
    <property type="nucleotide sequence ID" value="NZ_QLMA01000004.1"/>
</dbReference>
<dbReference type="EMBL" id="QLMA01000004">
    <property type="protein sequence ID" value="RAJ82357.1"/>
    <property type="molecule type" value="Genomic_DNA"/>
</dbReference>
<dbReference type="GO" id="GO:0008999">
    <property type="term" value="F:protein-N-terminal-alanine acetyltransferase activity"/>
    <property type="evidence" value="ECO:0007669"/>
    <property type="project" value="TreeGrafter"/>
</dbReference>
<feature type="domain" description="N-acetyltransferase" evidence="1">
    <location>
        <begin position="11"/>
        <end position="177"/>
    </location>
</feature>
<dbReference type="PANTHER" id="PTHR43792:SF9">
    <property type="entry name" value="RIBOSOMAL-PROTEIN-ALANINE ACETYLTRANSFERASE"/>
    <property type="match status" value="1"/>
</dbReference>
<keyword evidence="2" id="KW-0808">Transferase</keyword>
<protein>
    <submittedName>
        <fullName evidence="2">Ribosomal-protein-alanine N-acetyltransferase</fullName>
    </submittedName>
</protein>
<dbReference type="InterPro" id="IPR016181">
    <property type="entry name" value="Acyl_CoA_acyltransferase"/>
</dbReference>
<keyword evidence="3" id="KW-1185">Reference proteome</keyword>
<dbReference type="Proteomes" id="UP000249819">
    <property type="component" value="Unassembled WGS sequence"/>
</dbReference>
<dbReference type="InterPro" id="IPR051531">
    <property type="entry name" value="N-acetyltransferase"/>
</dbReference>
<dbReference type="PANTHER" id="PTHR43792">
    <property type="entry name" value="GNAT FAMILY, PUTATIVE (AFU_ORTHOLOGUE AFUA_3G00765)-RELATED-RELATED"/>
    <property type="match status" value="1"/>
</dbReference>
<evidence type="ECO:0000313" key="3">
    <source>
        <dbReference type="Proteomes" id="UP000249819"/>
    </source>
</evidence>
<evidence type="ECO:0000313" key="2">
    <source>
        <dbReference type="EMBL" id="RAJ82357.1"/>
    </source>
</evidence>
<accession>A0A327VZ88</accession>
<evidence type="ECO:0000259" key="1">
    <source>
        <dbReference type="PROSITE" id="PS51186"/>
    </source>
</evidence>
<reference evidence="2 3" key="1">
    <citation type="submission" date="2018-06" db="EMBL/GenBank/DDBJ databases">
        <title>Genomic Encyclopedia of Archaeal and Bacterial Type Strains, Phase II (KMG-II): from individual species to whole genera.</title>
        <authorList>
            <person name="Goeker M."/>
        </authorList>
    </citation>
    <scope>NUCLEOTIDE SEQUENCE [LARGE SCALE GENOMIC DNA]</scope>
    <source>
        <strain evidence="2 3">DSM 29821</strain>
    </source>
</reference>
<name>A0A327VZ88_9BACT</name>
<dbReference type="OrthoDB" id="9811523at2"/>
<gene>
    <name evidence="2" type="ORF">CLV59_104584</name>
</gene>
<dbReference type="PROSITE" id="PS51186">
    <property type="entry name" value="GNAT"/>
    <property type="match status" value="1"/>
</dbReference>
<proteinExistence type="predicted"/>
<sequence>MHVPEFSAGELTLRPIKDTDTAALFKLFSNDEVTRYMDIASFNNIIEATQIIAHFREQQQTDQGFRVAITFAEKDELIGTCGFHNWKKAHYKAEIGYDLMPEYWGHGIMTAAVGALVAFGFREMELNRIEAFVDPVNNASAKLLQRLGFTREGLLRDAFFEKGSFVDADIYSLLKAEHAITILGKY</sequence>
<dbReference type="InterPro" id="IPR000182">
    <property type="entry name" value="GNAT_dom"/>
</dbReference>
<dbReference type="GO" id="GO:0005737">
    <property type="term" value="C:cytoplasm"/>
    <property type="evidence" value="ECO:0007669"/>
    <property type="project" value="TreeGrafter"/>
</dbReference>